<feature type="non-terminal residue" evidence="1">
    <location>
        <position position="1"/>
    </location>
</feature>
<sequence length="58" mass="6460">TNLPGEVEAILKKGPKFSYEPSSRRHELLAMVRKVADHAGDKARERAISDGVDSLRRT</sequence>
<gene>
    <name evidence="1" type="ORF">HPB47_020691</name>
</gene>
<keyword evidence="2" id="KW-1185">Reference proteome</keyword>
<dbReference type="EMBL" id="JABSTQ010009135">
    <property type="protein sequence ID" value="KAG0432593.1"/>
    <property type="molecule type" value="Genomic_DNA"/>
</dbReference>
<evidence type="ECO:0000313" key="1">
    <source>
        <dbReference type="EMBL" id="KAG0432593.1"/>
    </source>
</evidence>
<evidence type="ECO:0000313" key="2">
    <source>
        <dbReference type="Proteomes" id="UP000805193"/>
    </source>
</evidence>
<comment type="caution">
    <text evidence="1">The sequence shown here is derived from an EMBL/GenBank/DDBJ whole genome shotgun (WGS) entry which is preliminary data.</text>
</comment>
<feature type="non-terminal residue" evidence="1">
    <location>
        <position position="58"/>
    </location>
</feature>
<reference evidence="1 2" key="1">
    <citation type="journal article" date="2020" name="Cell">
        <title>Large-Scale Comparative Analyses of Tick Genomes Elucidate Their Genetic Diversity and Vector Capacities.</title>
        <authorList>
            <consortium name="Tick Genome and Microbiome Consortium (TIGMIC)"/>
            <person name="Jia N."/>
            <person name="Wang J."/>
            <person name="Shi W."/>
            <person name="Du L."/>
            <person name="Sun Y."/>
            <person name="Zhan W."/>
            <person name="Jiang J.F."/>
            <person name="Wang Q."/>
            <person name="Zhang B."/>
            <person name="Ji P."/>
            <person name="Bell-Sakyi L."/>
            <person name="Cui X.M."/>
            <person name="Yuan T.T."/>
            <person name="Jiang B.G."/>
            <person name="Yang W.F."/>
            <person name="Lam T.T."/>
            <person name="Chang Q.C."/>
            <person name="Ding S.J."/>
            <person name="Wang X.J."/>
            <person name="Zhu J.G."/>
            <person name="Ruan X.D."/>
            <person name="Zhao L."/>
            <person name="Wei J.T."/>
            <person name="Ye R.Z."/>
            <person name="Que T.C."/>
            <person name="Du C.H."/>
            <person name="Zhou Y.H."/>
            <person name="Cheng J.X."/>
            <person name="Dai P.F."/>
            <person name="Guo W.B."/>
            <person name="Han X.H."/>
            <person name="Huang E.J."/>
            <person name="Li L.F."/>
            <person name="Wei W."/>
            <person name="Gao Y.C."/>
            <person name="Liu J.Z."/>
            <person name="Shao H.Z."/>
            <person name="Wang X."/>
            <person name="Wang C.C."/>
            <person name="Yang T.C."/>
            <person name="Huo Q.B."/>
            <person name="Li W."/>
            <person name="Chen H.Y."/>
            <person name="Chen S.E."/>
            <person name="Zhou L.G."/>
            <person name="Ni X.B."/>
            <person name="Tian J.H."/>
            <person name="Sheng Y."/>
            <person name="Liu T."/>
            <person name="Pan Y.S."/>
            <person name="Xia L.Y."/>
            <person name="Li J."/>
            <person name="Zhao F."/>
            <person name="Cao W.C."/>
        </authorList>
    </citation>
    <scope>NUCLEOTIDE SEQUENCE [LARGE SCALE GENOMIC DNA]</scope>
    <source>
        <strain evidence="1">Iper-2018</strain>
    </source>
</reference>
<name>A0AC60QGN9_IXOPE</name>
<proteinExistence type="predicted"/>
<protein>
    <submittedName>
        <fullName evidence="1">Uncharacterized protein</fullName>
    </submittedName>
</protein>
<organism evidence="1 2">
    <name type="scientific">Ixodes persulcatus</name>
    <name type="common">Taiga tick</name>
    <dbReference type="NCBI Taxonomy" id="34615"/>
    <lineage>
        <taxon>Eukaryota</taxon>
        <taxon>Metazoa</taxon>
        <taxon>Ecdysozoa</taxon>
        <taxon>Arthropoda</taxon>
        <taxon>Chelicerata</taxon>
        <taxon>Arachnida</taxon>
        <taxon>Acari</taxon>
        <taxon>Parasitiformes</taxon>
        <taxon>Ixodida</taxon>
        <taxon>Ixodoidea</taxon>
        <taxon>Ixodidae</taxon>
        <taxon>Ixodinae</taxon>
        <taxon>Ixodes</taxon>
    </lineage>
</organism>
<dbReference type="Proteomes" id="UP000805193">
    <property type="component" value="Unassembled WGS sequence"/>
</dbReference>
<accession>A0AC60QGN9</accession>